<reference evidence="3 4" key="1">
    <citation type="submission" date="2024-03" db="EMBL/GenBank/DDBJ databases">
        <title>The complete genome of Streptomyces sirii sp.nov.</title>
        <authorList>
            <person name="Zakalyukina Y.V."/>
            <person name="Belik A.R."/>
            <person name="Biryukov M.V."/>
            <person name="Baturina O.A."/>
            <person name="Kabilov M.R."/>
        </authorList>
    </citation>
    <scope>NUCLEOTIDE SEQUENCE [LARGE SCALE GENOMIC DNA]</scope>
    <source>
        <strain evidence="3 4">BP-8</strain>
    </source>
</reference>
<dbReference type="EMBL" id="CP147982">
    <property type="protein sequence ID" value="WXK78015.1"/>
    <property type="molecule type" value="Genomic_DNA"/>
</dbReference>
<feature type="region of interest" description="Disordered" evidence="1">
    <location>
        <begin position="28"/>
        <end position="105"/>
    </location>
</feature>
<protein>
    <recommendedName>
        <fullName evidence="5">Lipoprotein</fullName>
    </recommendedName>
</protein>
<proteinExistence type="predicted"/>
<evidence type="ECO:0000313" key="4">
    <source>
        <dbReference type="Proteomes" id="UP001626628"/>
    </source>
</evidence>
<feature type="compositionally biased region" description="Low complexity" evidence="1">
    <location>
        <begin position="45"/>
        <end position="93"/>
    </location>
</feature>
<dbReference type="Proteomes" id="UP001626628">
    <property type="component" value="Chromosome"/>
</dbReference>
<feature type="chain" id="PRO_5046135258" description="Lipoprotein" evidence="2">
    <location>
        <begin position="31"/>
        <end position="292"/>
    </location>
</feature>
<accession>A0ABZ2QNP0</accession>
<organism evidence="3 4">
    <name type="scientific">Streptomyces sirii</name>
    <dbReference type="NCBI Taxonomy" id="3127701"/>
    <lineage>
        <taxon>Bacteria</taxon>
        <taxon>Bacillati</taxon>
        <taxon>Actinomycetota</taxon>
        <taxon>Actinomycetes</taxon>
        <taxon>Kitasatosporales</taxon>
        <taxon>Streptomycetaceae</taxon>
        <taxon>Streptomyces</taxon>
    </lineage>
</organism>
<evidence type="ECO:0008006" key="5">
    <source>
        <dbReference type="Google" id="ProtNLM"/>
    </source>
</evidence>
<keyword evidence="2" id="KW-0732">Signal</keyword>
<dbReference type="RefSeq" id="WP_407287019.1">
    <property type="nucleotide sequence ID" value="NZ_CP147982.1"/>
</dbReference>
<keyword evidence="4" id="KW-1185">Reference proteome</keyword>
<sequence length="292" mass="30571">MPETTAASSRTGRLLAAPLALILSVGSLTACGPTDDGPHADGTRPSSVTSPSVTSPSASGPSAPGAPSVPAAGKTAGTGPTTRHTASSSPAAGRDPDDPDDRLHQWMESGSIPMNASYHWPMLDTSARLADGEKFLFEEHCGARRTPETDSLARAAWMEKARPGKNDGDQNWLAQETIAAHLQDGKRKASALFGGLAKELQACGSAHTSVTYTTRDSRHVAATIVLDKDTARPTTLHEYLAVVGDNVLELSLWATPYHQDGGNKPDVAWPGPPDTSVFQAMTTPVCPQGKQC</sequence>
<evidence type="ECO:0000256" key="1">
    <source>
        <dbReference type="SAM" id="MobiDB-lite"/>
    </source>
</evidence>
<evidence type="ECO:0000256" key="2">
    <source>
        <dbReference type="SAM" id="SignalP"/>
    </source>
</evidence>
<feature type="signal peptide" evidence="2">
    <location>
        <begin position="1"/>
        <end position="30"/>
    </location>
</feature>
<name>A0ABZ2QNP0_9ACTN</name>
<evidence type="ECO:0000313" key="3">
    <source>
        <dbReference type="EMBL" id="WXK78015.1"/>
    </source>
</evidence>
<gene>
    <name evidence="3" type="ORF">WAB15_19510</name>
</gene>